<dbReference type="OMA" id="HFEMISF"/>
<evidence type="ECO:0000256" key="3">
    <source>
        <dbReference type="ARBA" id="ARBA00022617"/>
    </source>
</evidence>
<dbReference type="InterPro" id="IPR036396">
    <property type="entry name" value="Cyt_P450_sf"/>
</dbReference>
<evidence type="ECO:0000256" key="1">
    <source>
        <dbReference type="ARBA" id="ARBA00001971"/>
    </source>
</evidence>
<dbReference type="Proteomes" id="UP000243975">
    <property type="component" value="Unassembled WGS sequence"/>
</dbReference>
<accession>A0A118JVD9</accession>
<evidence type="ECO:0000256" key="6">
    <source>
        <dbReference type="ARBA" id="ARBA00023004"/>
    </source>
</evidence>
<comment type="caution">
    <text evidence="8">The sequence shown here is derived from an EMBL/GenBank/DDBJ whole genome shotgun (WGS) entry which is preliminary data.</text>
</comment>
<dbReference type="GO" id="GO:0020037">
    <property type="term" value="F:heme binding"/>
    <property type="evidence" value="ECO:0007669"/>
    <property type="project" value="InterPro"/>
</dbReference>
<gene>
    <name evidence="8" type="ORF">Ccrd_004023</name>
</gene>
<dbReference type="PANTHER" id="PTHR47955">
    <property type="entry name" value="CYTOCHROME P450 FAMILY 71 PROTEIN"/>
    <property type="match status" value="1"/>
</dbReference>
<dbReference type="SUPFAM" id="SSF48264">
    <property type="entry name" value="Cytochrome P450"/>
    <property type="match status" value="1"/>
</dbReference>
<evidence type="ECO:0000313" key="8">
    <source>
        <dbReference type="EMBL" id="KVH93924.1"/>
    </source>
</evidence>
<dbReference type="GO" id="GO:0004497">
    <property type="term" value="F:monooxygenase activity"/>
    <property type="evidence" value="ECO:0007669"/>
    <property type="project" value="UniProtKB-KW"/>
</dbReference>
<proteinExistence type="inferred from homology"/>
<evidence type="ECO:0000256" key="7">
    <source>
        <dbReference type="ARBA" id="ARBA00023033"/>
    </source>
</evidence>
<comment type="similarity">
    <text evidence="2">Belongs to the cytochrome P450 family.</text>
</comment>
<dbReference type="EMBL" id="LEKV01004585">
    <property type="protein sequence ID" value="KVH93924.1"/>
    <property type="molecule type" value="Genomic_DNA"/>
</dbReference>
<comment type="cofactor">
    <cofactor evidence="1">
        <name>heme</name>
        <dbReference type="ChEBI" id="CHEBI:30413"/>
    </cofactor>
</comment>
<keyword evidence="5" id="KW-0560">Oxidoreductase</keyword>
<organism evidence="8 9">
    <name type="scientific">Cynara cardunculus var. scolymus</name>
    <name type="common">Globe artichoke</name>
    <name type="synonym">Cynara scolymus</name>
    <dbReference type="NCBI Taxonomy" id="59895"/>
    <lineage>
        <taxon>Eukaryota</taxon>
        <taxon>Viridiplantae</taxon>
        <taxon>Streptophyta</taxon>
        <taxon>Embryophyta</taxon>
        <taxon>Tracheophyta</taxon>
        <taxon>Spermatophyta</taxon>
        <taxon>Magnoliopsida</taxon>
        <taxon>eudicotyledons</taxon>
        <taxon>Gunneridae</taxon>
        <taxon>Pentapetalae</taxon>
        <taxon>asterids</taxon>
        <taxon>campanulids</taxon>
        <taxon>Asterales</taxon>
        <taxon>Asteraceae</taxon>
        <taxon>Carduoideae</taxon>
        <taxon>Cardueae</taxon>
        <taxon>Carduinae</taxon>
        <taxon>Cynara</taxon>
    </lineage>
</organism>
<dbReference type="Gene3D" id="1.10.630.10">
    <property type="entry name" value="Cytochrome P450"/>
    <property type="match status" value="1"/>
</dbReference>
<dbReference type="GO" id="GO:0005506">
    <property type="term" value="F:iron ion binding"/>
    <property type="evidence" value="ECO:0007669"/>
    <property type="project" value="InterPro"/>
</dbReference>
<dbReference type="GO" id="GO:0016705">
    <property type="term" value="F:oxidoreductase activity, acting on paired donors, with incorporation or reduction of molecular oxygen"/>
    <property type="evidence" value="ECO:0007669"/>
    <property type="project" value="InterPro"/>
</dbReference>
<name>A0A118JVD9_CYNCS</name>
<reference evidence="8 9" key="1">
    <citation type="journal article" date="2016" name="Sci. Rep.">
        <title>The genome sequence of the outbreeding globe artichoke constructed de novo incorporating a phase-aware low-pass sequencing strategy of F1 progeny.</title>
        <authorList>
            <person name="Scaglione D."/>
            <person name="Reyes-Chin-Wo S."/>
            <person name="Acquadro A."/>
            <person name="Froenicke L."/>
            <person name="Portis E."/>
            <person name="Beitel C."/>
            <person name="Tirone M."/>
            <person name="Mauro R."/>
            <person name="Lo Monaco A."/>
            <person name="Mauromicale G."/>
            <person name="Faccioli P."/>
            <person name="Cattivelli L."/>
            <person name="Rieseberg L."/>
            <person name="Michelmore R."/>
            <person name="Lanteri S."/>
        </authorList>
    </citation>
    <scope>NUCLEOTIDE SEQUENCE [LARGE SCALE GENOMIC DNA]</scope>
    <source>
        <strain evidence="8">2C</strain>
    </source>
</reference>
<evidence type="ECO:0000313" key="9">
    <source>
        <dbReference type="Proteomes" id="UP000243975"/>
    </source>
</evidence>
<keyword evidence="9" id="KW-1185">Reference proteome</keyword>
<keyword evidence="6" id="KW-0408">Iron</keyword>
<dbReference type="STRING" id="59895.A0A118JVD9"/>
<dbReference type="InterPro" id="IPR001128">
    <property type="entry name" value="Cyt_P450"/>
</dbReference>
<dbReference type="AlphaFoldDB" id="A0A118JVD9"/>
<evidence type="ECO:0000256" key="2">
    <source>
        <dbReference type="ARBA" id="ARBA00010617"/>
    </source>
</evidence>
<evidence type="ECO:0000256" key="4">
    <source>
        <dbReference type="ARBA" id="ARBA00022723"/>
    </source>
</evidence>
<dbReference type="Pfam" id="PF00067">
    <property type="entry name" value="p450"/>
    <property type="match status" value="1"/>
</dbReference>
<protein>
    <submittedName>
        <fullName evidence="8">Cytochrome P450</fullName>
    </submittedName>
</protein>
<sequence>MDRRIDIENPKHRKECPNEFYPERFENLEVDFLGNHFEMISFGDGRRSCSGIKSATSITELSSVNLLYWFDWEVADGEKNEDLEMEEEYS</sequence>
<dbReference type="PANTHER" id="PTHR47955:SF19">
    <property type="entry name" value="CYTOCHROME P450 71A9-LIKE ISOFORM X1"/>
    <property type="match status" value="1"/>
</dbReference>
<evidence type="ECO:0000256" key="5">
    <source>
        <dbReference type="ARBA" id="ARBA00023002"/>
    </source>
</evidence>
<dbReference type="Gramene" id="KVH93924">
    <property type="protein sequence ID" value="KVH93924"/>
    <property type="gene ID" value="Ccrd_004023"/>
</dbReference>
<keyword evidence="3" id="KW-0349">Heme</keyword>
<keyword evidence="7" id="KW-0503">Monooxygenase</keyword>
<dbReference type="GO" id="GO:0051762">
    <property type="term" value="P:sesquiterpene biosynthetic process"/>
    <property type="evidence" value="ECO:0007669"/>
    <property type="project" value="UniProtKB-ARBA"/>
</dbReference>
<keyword evidence="4" id="KW-0479">Metal-binding</keyword>